<proteinExistence type="inferred from homology"/>
<dbReference type="FunFam" id="3.30.390.30:FF:000001">
    <property type="entry name" value="Dihydrolipoyl dehydrogenase"/>
    <property type="match status" value="1"/>
</dbReference>
<evidence type="ECO:0000256" key="10">
    <source>
        <dbReference type="ARBA" id="ARBA00022857"/>
    </source>
</evidence>
<evidence type="ECO:0000256" key="6">
    <source>
        <dbReference type="ARBA" id="ARBA00022466"/>
    </source>
</evidence>
<dbReference type="Gene3D" id="3.30.390.30">
    <property type="match status" value="1"/>
</dbReference>
<evidence type="ECO:0000256" key="4">
    <source>
        <dbReference type="ARBA" id="ARBA00012661"/>
    </source>
</evidence>
<dbReference type="NCBIfam" id="TIGR02053">
    <property type="entry name" value="MerA"/>
    <property type="match status" value="1"/>
</dbReference>
<dbReference type="PRINTS" id="PR00411">
    <property type="entry name" value="PNDRDTASEI"/>
</dbReference>
<dbReference type="Pfam" id="PF07992">
    <property type="entry name" value="Pyr_redox_2"/>
    <property type="match status" value="1"/>
</dbReference>
<keyword evidence="11" id="KW-0476">Mercury</keyword>
<dbReference type="PIRSF" id="PIRSF000350">
    <property type="entry name" value="Mercury_reductase_MerA"/>
    <property type="match status" value="1"/>
</dbReference>
<evidence type="ECO:0000256" key="3">
    <source>
        <dbReference type="ARBA" id="ARBA00011738"/>
    </source>
</evidence>
<dbReference type="EC" id="1.16.1.1" evidence="4"/>
<keyword evidence="14 17" id="KW-0676">Redox-active center</keyword>
<dbReference type="EMBL" id="DQ848677">
    <property type="protein sequence ID" value="ABI23028.1"/>
    <property type="molecule type" value="Genomic_DNA"/>
</dbReference>
<dbReference type="SUPFAM" id="SSF55424">
    <property type="entry name" value="FAD/NAD-linked reductases, dimerisation (C-terminal) domain"/>
    <property type="match status" value="1"/>
</dbReference>
<reference evidence="21 22" key="3">
    <citation type="journal article" date="2010" name="Proc. Natl. Acad. Sci. U.S.A.">
        <title>Enigmatic, ultrasmall, uncultivated Archaea.</title>
        <authorList>
            <person name="Baker B.J."/>
            <person name="Comolli L.R."/>
            <person name="Dick G.J."/>
            <person name="Hauser L.J."/>
            <person name="Hyatt D."/>
            <person name="Dill B.D."/>
            <person name="Land M.L."/>
            <person name="Verberkmoes N.C."/>
            <person name="Hettich R.L."/>
            <person name="Banfield J.F."/>
        </authorList>
    </citation>
    <scope>NUCLEOTIDE SEQUENCE [LARGE SCALE GENOMIC DNA]</scope>
    <source>
        <strain evidence="21">ARMAN-2</strain>
    </source>
</reference>
<reference evidence="21 22" key="2">
    <citation type="journal article" date="2009" name="Genome Biol.">
        <title>Community-wide analysis of microbial genome sequence signatures.</title>
        <authorList>
            <person name="Dick G.J."/>
            <person name="Andersson A.F."/>
            <person name="Baker B.J."/>
            <person name="Simmons S.L."/>
            <person name="Thomas B.C."/>
            <person name="Yelton A.P."/>
            <person name="Banfield J.F."/>
        </authorList>
    </citation>
    <scope>NUCLEOTIDE SEQUENCE [LARGE SCALE GENOMIC DNA]</scope>
    <source>
        <strain evidence="21">ARMAN-2</strain>
    </source>
</reference>
<evidence type="ECO:0000256" key="1">
    <source>
        <dbReference type="ARBA" id="ARBA00001974"/>
    </source>
</evidence>
<dbReference type="InterPro" id="IPR016156">
    <property type="entry name" value="FAD/NAD-linked_Rdtase_dimer_sf"/>
</dbReference>
<keyword evidence="6" id="KW-0475">Mercuric resistance</keyword>
<gene>
    <name evidence="20" type="primary">merA</name>
    <name evidence="21" type="ORF">UNLARM2_0649</name>
</gene>
<evidence type="ECO:0000256" key="9">
    <source>
        <dbReference type="ARBA" id="ARBA00022827"/>
    </source>
</evidence>
<evidence type="ECO:0000313" key="21">
    <source>
        <dbReference type="EMBL" id="EET90211.1"/>
    </source>
</evidence>
<dbReference type="Gene3D" id="3.50.50.60">
    <property type="entry name" value="FAD/NAD(P)-binding domain"/>
    <property type="match status" value="2"/>
</dbReference>
<evidence type="ECO:0000256" key="17">
    <source>
        <dbReference type="RuleBase" id="RU003691"/>
    </source>
</evidence>
<accession>A0SNY8</accession>
<evidence type="ECO:0000256" key="12">
    <source>
        <dbReference type="ARBA" id="ARBA00023002"/>
    </source>
</evidence>
<evidence type="ECO:0000256" key="13">
    <source>
        <dbReference type="ARBA" id="ARBA00023157"/>
    </source>
</evidence>
<evidence type="ECO:0000256" key="2">
    <source>
        <dbReference type="ARBA" id="ARBA00007532"/>
    </source>
</evidence>
<comment type="similarity">
    <text evidence="2 17">Belongs to the class-I pyridine nucleotide-disulfide oxidoreductase family.</text>
</comment>
<organism evidence="20">
    <name type="scientific">Candidatus Micrarchaeum acidiphilum ARMAN-2</name>
    <dbReference type="NCBI Taxonomy" id="425595"/>
    <lineage>
        <taxon>Archaea</taxon>
        <taxon>Candidatus Micrarchaeota</taxon>
        <taxon>Candidatus Micrarchaeia</taxon>
        <taxon>Candidatus Micrarchaeales</taxon>
        <taxon>Candidatus Micrarchaeaceae</taxon>
        <taxon>Candidatus Micrarchaeum</taxon>
    </lineage>
</organism>
<dbReference type="Proteomes" id="UP000332487">
    <property type="component" value="Unassembled WGS sequence"/>
</dbReference>
<dbReference type="AlphaFoldDB" id="A0SNY8"/>
<keyword evidence="12 17" id="KW-0560">Oxidoreductase</keyword>
<dbReference type="InterPro" id="IPR021179">
    <property type="entry name" value="Mercury_reductase_MerA"/>
</dbReference>
<evidence type="ECO:0000256" key="15">
    <source>
        <dbReference type="ARBA" id="ARBA00031725"/>
    </source>
</evidence>
<dbReference type="SUPFAM" id="SSF51905">
    <property type="entry name" value="FAD/NAD(P)-binding domain"/>
    <property type="match status" value="1"/>
</dbReference>
<dbReference type="InterPro" id="IPR012999">
    <property type="entry name" value="Pyr_OxRdtase_I_AS"/>
</dbReference>
<dbReference type="PROSITE" id="PS00076">
    <property type="entry name" value="PYRIDINE_REDOX_1"/>
    <property type="match status" value="1"/>
</dbReference>
<comment type="cofactor">
    <cofactor evidence="1">
        <name>FAD</name>
        <dbReference type="ChEBI" id="CHEBI:57692"/>
    </cofactor>
</comment>
<dbReference type="InterPro" id="IPR036188">
    <property type="entry name" value="FAD/NAD-bd_sf"/>
</dbReference>
<keyword evidence="9 17" id="KW-0274">FAD</keyword>
<keyword evidence="13" id="KW-1015">Disulfide bond</keyword>
<evidence type="ECO:0000313" key="20">
    <source>
        <dbReference type="EMBL" id="ABI23028.1"/>
    </source>
</evidence>
<evidence type="ECO:0000259" key="19">
    <source>
        <dbReference type="Pfam" id="PF07992"/>
    </source>
</evidence>
<dbReference type="Pfam" id="PF02852">
    <property type="entry name" value="Pyr_redox_dim"/>
    <property type="match status" value="1"/>
</dbReference>
<feature type="domain" description="Pyridine nucleotide-disulphide oxidoreductase dimerisation" evidence="18">
    <location>
        <begin position="347"/>
        <end position="455"/>
    </location>
</feature>
<keyword evidence="7 17" id="KW-0285">Flavoprotein</keyword>
<dbReference type="InterPro" id="IPR023753">
    <property type="entry name" value="FAD/NAD-binding_dom"/>
</dbReference>
<dbReference type="InterPro" id="IPR004099">
    <property type="entry name" value="Pyr_nucl-diS_OxRdtase_dimer"/>
</dbReference>
<dbReference type="GO" id="GO:0050660">
    <property type="term" value="F:flavin adenine dinucleotide binding"/>
    <property type="evidence" value="ECO:0007669"/>
    <property type="project" value="InterPro"/>
</dbReference>
<keyword evidence="8" id="KW-0479">Metal-binding</keyword>
<dbReference type="PANTHER" id="PTHR43014:SF4">
    <property type="entry name" value="PYRIDINE NUCLEOTIDE-DISULFIDE OXIDOREDUCTASE RCLA-RELATED"/>
    <property type="match status" value="1"/>
</dbReference>
<evidence type="ECO:0000256" key="8">
    <source>
        <dbReference type="ARBA" id="ARBA00022723"/>
    </source>
</evidence>
<dbReference type="EMBL" id="GG697240">
    <property type="protein sequence ID" value="EET90211.1"/>
    <property type="molecule type" value="Genomic_DNA"/>
</dbReference>
<keyword evidence="10" id="KW-0521">NADP</keyword>
<reference evidence="20" key="1">
    <citation type="journal article" date="2006" name="Science">
        <title>Lineages of acidophilic archaea revealed by community genomic analysis.</title>
        <authorList>
            <person name="Baker B.J."/>
            <person name="Tyson G.W."/>
            <person name="Webb R.I."/>
            <person name="Flanagan J."/>
            <person name="Hugenholtz P."/>
            <person name="Allen E.E."/>
            <person name="Banfield J.F."/>
        </authorList>
    </citation>
    <scope>NUCLEOTIDE SEQUENCE</scope>
</reference>
<comment type="catalytic activity">
    <reaction evidence="16">
        <text>Hg + NADP(+) + H(+) = Hg(2+) + NADPH</text>
        <dbReference type="Rhea" id="RHEA:23856"/>
        <dbReference type="ChEBI" id="CHEBI:15378"/>
        <dbReference type="ChEBI" id="CHEBI:16170"/>
        <dbReference type="ChEBI" id="CHEBI:16793"/>
        <dbReference type="ChEBI" id="CHEBI:57783"/>
        <dbReference type="ChEBI" id="CHEBI:58349"/>
        <dbReference type="EC" id="1.16.1.1"/>
    </reaction>
</comment>
<feature type="domain" description="FAD/NAD(P)-binding" evidence="19">
    <location>
        <begin position="4"/>
        <end position="327"/>
    </location>
</feature>
<evidence type="ECO:0000256" key="5">
    <source>
        <dbReference type="ARBA" id="ARBA00014791"/>
    </source>
</evidence>
<dbReference type="GO" id="GO:0045340">
    <property type="term" value="F:mercury ion binding"/>
    <property type="evidence" value="ECO:0007669"/>
    <property type="project" value="InterPro"/>
</dbReference>
<keyword evidence="22" id="KW-1185">Reference proteome</keyword>
<sequence length="471" mass="50992">MEKFDYVIIGQGSAAFSAAIKANELGKNTLMIGKNATAGAVLGGTCINVGCVPSKRMISVARFFKELSLKRFGGINYDLGSLEYERVVEEKDELLKTLHKSKYEDVIGSMENVHYLNEFGSFTSRTSIKAGKKEIEADRVLIATGARAFIPKIEGIEKIDYLDNEKALALKGLPRSIIVVGGRAVGLEFAQMFSMFGSKVTVLQRSPTILPNWEPVIAKRLEKYLIEDGIDVITNAAPKKFYKSEGKIMVDVELDGNVKTFSAEKLLMATGRAPNTDMLDLEKASVETYGNGFVKIDNTMRTGSTGIFAAGDVTGSPMLETLAAKEGNLATQNAFGGGKLKININEVPSAVFTEPEAAMVGKTEEQVISDLKNCGCNVLPAYAIAKANIISDTRGLIKVVINPKTHEILGVHMLAHGAADLIHEGVMAVKFHLKLEDIIDTVHVFPTMSEGFKLACQSFFADVSKLSCCTV</sequence>
<dbReference type="GO" id="GO:0050661">
    <property type="term" value="F:NADP binding"/>
    <property type="evidence" value="ECO:0007669"/>
    <property type="project" value="InterPro"/>
</dbReference>
<dbReference type="InterPro" id="IPR001100">
    <property type="entry name" value="Pyr_nuc-diS_OxRdtase"/>
</dbReference>
<evidence type="ECO:0000256" key="11">
    <source>
        <dbReference type="ARBA" id="ARBA00022914"/>
    </source>
</evidence>
<name>A0SNY8_MICA2</name>
<dbReference type="GO" id="GO:0050787">
    <property type="term" value="P:detoxification of mercury ion"/>
    <property type="evidence" value="ECO:0007669"/>
    <property type="project" value="InterPro"/>
</dbReference>
<dbReference type="PRINTS" id="PR00368">
    <property type="entry name" value="FADPNR"/>
</dbReference>
<evidence type="ECO:0000259" key="18">
    <source>
        <dbReference type="Pfam" id="PF02852"/>
    </source>
</evidence>
<evidence type="ECO:0000256" key="14">
    <source>
        <dbReference type="ARBA" id="ARBA00023284"/>
    </source>
</evidence>
<evidence type="ECO:0000256" key="7">
    <source>
        <dbReference type="ARBA" id="ARBA00022630"/>
    </source>
</evidence>
<dbReference type="GO" id="GO:0016668">
    <property type="term" value="F:oxidoreductase activity, acting on a sulfur group of donors, NAD(P) as acceptor"/>
    <property type="evidence" value="ECO:0007669"/>
    <property type="project" value="InterPro"/>
</dbReference>
<evidence type="ECO:0000313" key="22">
    <source>
        <dbReference type="Proteomes" id="UP000332487"/>
    </source>
</evidence>
<dbReference type="PANTHER" id="PTHR43014">
    <property type="entry name" value="MERCURIC REDUCTASE"/>
    <property type="match status" value="1"/>
</dbReference>
<comment type="subunit">
    <text evidence="3">Homodimer.</text>
</comment>
<dbReference type="GO" id="GO:0003955">
    <property type="term" value="F:NAD(P)H dehydrogenase (quinone) activity"/>
    <property type="evidence" value="ECO:0007669"/>
    <property type="project" value="TreeGrafter"/>
</dbReference>
<protein>
    <recommendedName>
        <fullName evidence="5">Mercuric reductase</fullName>
        <ecNumber evidence="4">1.16.1.1</ecNumber>
    </recommendedName>
    <alternativeName>
        <fullName evidence="15">Hg(II) reductase</fullName>
    </alternativeName>
</protein>
<evidence type="ECO:0000256" key="16">
    <source>
        <dbReference type="ARBA" id="ARBA00048984"/>
    </source>
</evidence>
<dbReference type="GO" id="GO:0016152">
    <property type="term" value="F:mercury (II) reductase (NADP+) activity"/>
    <property type="evidence" value="ECO:0007669"/>
    <property type="project" value="UniProtKB-EC"/>
</dbReference>